<organism evidence="1 2">
    <name type="scientific">Prunus dulcis</name>
    <name type="common">Almond</name>
    <name type="synonym">Amygdalus dulcis</name>
    <dbReference type="NCBI Taxonomy" id="3755"/>
    <lineage>
        <taxon>Eukaryota</taxon>
        <taxon>Viridiplantae</taxon>
        <taxon>Streptophyta</taxon>
        <taxon>Embryophyta</taxon>
        <taxon>Tracheophyta</taxon>
        <taxon>Spermatophyta</taxon>
        <taxon>Magnoliopsida</taxon>
        <taxon>eudicotyledons</taxon>
        <taxon>Gunneridae</taxon>
        <taxon>Pentapetalae</taxon>
        <taxon>rosids</taxon>
        <taxon>fabids</taxon>
        <taxon>Rosales</taxon>
        <taxon>Rosaceae</taxon>
        <taxon>Amygdaloideae</taxon>
        <taxon>Amygdaleae</taxon>
        <taxon>Prunus</taxon>
    </lineage>
</organism>
<dbReference type="InterPro" id="IPR043502">
    <property type="entry name" value="DNA/RNA_pol_sf"/>
</dbReference>
<proteinExistence type="predicted"/>
<evidence type="ECO:0000313" key="1">
    <source>
        <dbReference type="EMBL" id="KAI5351081.1"/>
    </source>
</evidence>
<keyword evidence="2" id="KW-1185">Reference proteome</keyword>
<dbReference type="Proteomes" id="UP001054821">
    <property type="component" value="Chromosome 1"/>
</dbReference>
<accession>A0AAD4ZN50</accession>
<evidence type="ECO:0008006" key="3">
    <source>
        <dbReference type="Google" id="ProtNLM"/>
    </source>
</evidence>
<protein>
    <recommendedName>
        <fullName evidence="3">Transposable element protein</fullName>
    </recommendedName>
</protein>
<reference evidence="1 2" key="1">
    <citation type="journal article" date="2022" name="G3 (Bethesda)">
        <title>Whole-genome sequence and methylome profiling of the almond [Prunus dulcis (Mill.) D.A. Webb] cultivar 'Nonpareil'.</title>
        <authorList>
            <person name="D'Amico-Willman K.M."/>
            <person name="Ouma W.Z."/>
            <person name="Meulia T."/>
            <person name="Sideli G.M."/>
            <person name="Gradziel T.M."/>
            <person name="Fresnedo-Ramirez J."/>
        </authorList>
    </citation>
    <scope>NUCLEOTIDE SEQUENCE [LARGE SCALE GENOMIC DNA]</scope>
    <source>
        <strain evidence="1">Clone GOH B32 T37-40</strain>
    </source>
</reference>
<name>A0AAD4ZN50_PRUDU</name>
<comment type="caution">
    <text evidence="1">The sequence shown here is derived from an EMBL/GenBank/DDBJ whole genome shotgun (WGS) entry which is preliminary data.</text>
</comment>
<evidence type="ECO:0000313" key="2">
    <source>
        <dbReference type="Proteomes" id="UP001054821"/>
    </source>
</evidence>
<dbReference type="SUPFAM" id="SSF56672">
    <property type="entry name" value="DNA/RNA polymerases"/>
    <property type="match status" value="1"/>
</dbReference>
<sequence>MDAYSGYNQIMMHEDIFHHRKRNILPKSNVLWAEERCSNLPKAGEQNFQGANRQDYGGLVDNMLVKAPERADHVKNLAEAFSVPSRVLSGRFLGYLVTQRGIKAHSNQINAILNMKSPTTTK</sequence>
<gene>
    <name evidence="1" type="ORF">L3X38_003972</name>
</gene>
<dbReference type="AlphaFoldDB" id="A0AAD4ZN50"/>
<dbReference type="EMBL" id="JAJFAZ020000001">
    <property type="protein sequence ID" value="KAI5351081.1"/>
    <property type="molecule type" value="Genomic_DNA"/>
</dbReference>